<evidence type="ECO:0000313" key="3">
    <source>
        <dbReference type="EMBL" id="KAK4520141.1"/>
    </source>
</evidence>
<dbReference type="EMBL" id="JASEJX010000011">
    <property type="protein sequence ID" value="KAK4520141.1"/>
    <property type="molecule type" value="Genomic_DNA"/>
</dbReference>
<sequence>MYKKRQRIYKNLTLDPEDGHHDLADDDAIGQKEQHTNDDGSVDNTSTREHSEIAGEHAEVIGERNDVAVESSKASDKSNPVNTPASTPTPTTGNKQDEPAYRPRSKNARMRTDKPVEIGYRSAIIDSRRQEDGIKRAKYDPDTEKLIPKGSEWQLMQDSVRMQMRQILSDDYRKTLSNIAGSTTFGDLSRQTQHKGQKLLLPIASKIDKELRLTLIPGKIDTKLLDSEIPASYRKLNQQVEDSLRKIADFSTKVDDREAGLIPLKAELTELEERYRVAKERHDARMKNDDNPRDYVQMLLLRPSSEQY</sequence>
<feature type="coiled-coil region" evidence="1">
    <location>
        <begin position="233"/>
        <end position="281"/>
    </location>
</feature>
<feature type="compositionally biased region" description="Polar residues" evidence="2">
    <location>
        <begin position="77"/>
        <end position="94"/>
    </location>
</feature>
<evidence type="ECO:0000256" key="2">
    <source>
        <dbReference type="SAM" id="MobiDB-lite"/>
    </source>
</evidence>
<dbReference type="GeneID" id="89951958"/>
<name>A0AAN7DMM5_9FUNG</name>
<evidence type="ECO:0000256" key="1">
    <source>
        <dbReference type="SAM" id="Coils"/>
    </source>
</evidence>
<organism evidence="3 4">
    <name type="scientific">Mucor velutinosus</name>
    <dbReference type="NCBI Taxonomy" id="708070"/>
    <lineage>
        <taxon>Eukaryota</taxon>
        <taxon>Fungi</taxon>
        <taxon>Fungi incertae sedis</taxon>
        <taxon>Mucoromycota</taxon>
        <taxon>Mucoromycotina</taxon>
        <taxon>Mucoromycetes</taxon>
        <taxon>Mucorales</taxon>
        <taxon>Mucorineae</taxon>
        <taxon>Mucoraceae</taxon>
        <taxon>Mucor</taxon>
    </lineage>
</organism>
<evidence type="ECO:0000313" key="4">
    <source>
        <dbReference type="Proteomes" id="UP001304243"/>
    </source>
</evidence>
<dbReference type="Proteomes" id="UP001304243">
    <property type="component" value="Unassembled WGS sequence"/>
</dbReference>
<keyword evidence="1" id="KW-0175">Coiled coil</keyword>
<proteinExistence type="predicted"/>
<dbReference type="RefSeq" id="XP_064686807.1">
    <property type="nucleotide sequence ID" value="XM_064827523.1"/>
</dbReference>
<feature type="region of interest" description="Disordered" evidence="2">
    <location>
        <begin position="1"/>
        <end position="109"/>
    </location>
</feature>
<reference evidence="3 4" key="1">
    <citation type="submission" date="2022-11" db="EMBL/GenBank/DDBJ databases">
        <title>Mucor velutinosus strain NIH1002 WGS.</title>
        <authorList>
            <person name="Subramanian P."/>
            <person name="Mullikin J.C."/>
            <person name="Segre J.A."/>
            <person name="Zelazny A.M."/>
        </authorList>
    </citation>
    <scope>NUCLEOTIDE SEQUENCE [LARGE SCALE GENOMIC DNA]</scope>
    <source>
        <strain evidence="3 4">NIH1002</strain>
    </source>
</reference>
<dbReference type="AlphaFoldDB" id="A0AAN7DMM5"/>
<gene>
    <name evidence="3" type="ORF">ATC70_008272</name>
</gene>
<accession>A0AAN7DMM5</accession>
<feature type="compositionally biased region" description="Basic and acidic residues" evidence="2">
    <location>
        <begin position="17"/>
        <end position="38"/>
    </location>
</feature>
<feature type="compositionally biased region" description="Basic and acidic residues" evidence="2">
    <location>
        <begin position="46"/>
        <end position="67"/>
    </location>
</feature>
<protein>
    <submittedName>
        <fullName evidence="3">Uncharacterized protein</fullName>
    </submittedName>
</protein>
<comment type="caution">
    <text evidence="3">The sequence shown here is derived from an EMBL/GenBank/DDBJ whole genome shotgun (WGS) entry which is preliminary data.</text>
</comment>
<keyword evidence="4" id="KW-1185">Reference proteome</keyword>